<protein>
    <submittedName>
        <fullName evidence="1">SAM-dependent methyltransferase</fullName>
    </submittedName>
</protein>
<dbReference type="AlphaFoldDB" id="A0A6P0UN66"/>
<accession>A0A6P0UN66</accession>
<name>A0A6P0UN66_9FLAO</name>
<dbReference type="Gene3D" id="3.30.950.10">
    <property type="entry name" value="Methyltransferase, Cobalt-precorrin-4 Transmethylase, Domain 2"/>
    <property type="match status" value="1"/>
</dbReference>
<sequence length="236" mass="26462">MELGKLYLIPTTLGDTEPLEVLPISIKRIIEQVDDYIAENEKAARRFIKKVSSGKAQGGLNFQLLNKFTEAIEIQEYLNPCLEGRNIGLMSDAGCPGVADPGAEVVRLAHSKGIQVIPLVGPSSILMAMMASGMNGQSFAFNGYLPIDKSERKAAIKKFEKRSKELNQSQAFIETPYRNDKLLSDFKSALSEHTRLCIACDITLPTEYIKTQYISEWKKTNIELHKRPCIFIIHRE</sequence>
<dbReference type="Gene3D" id="3.40.1010.10">
    <property type="entry name" value="Cobalt-precorrin-4 Transmethylase, Domain 1"/>
    <property type="match status" value="1"/>
</dbReference>
<evidence type="ECO:0000313" key="1">
    <source>
        <dbReference type="EMBL" id="NER13289.1"/>
    </source>
</evidence>
<dbReference type="Proteomes" id="UP000468581">
    <property type="component" value="Unassembled WGS sequence"/>
</dbReference>
<organism evidence="1 2">
    <name type="scientific">Leptobacterium flavescens</name>
    <dbReference type="NCBI Taxonomy" id="472055"/>
    <lineage>
        <taxon>Bacteria</taxon>
        <taxon>Pseudomonadati</taxon>
        <taxon>Bacteroidota</taxon>
        <taxon>Flavobacteriia</taxon>
        <taxon>Flavobacteriales</taxon>
        <taxon>Flavobacteriaceae</taxon>
        <taxon>Leptobacterium</taxon>
    </lineage>
</organism>
<dbReference type="SUPFAM" id="SSF53790">
    <property type="entry name" value="Tetrapyrrole methylase"/>
    <property type="match status" value="1"/>
</dbReference>
<dbReference type="InterPro" id="IPR008189">
    <property type="entry name" value="rRNA_ssu_MeTfrase_I"/>
</dbReference>
<keyword evidence="2" id="KW-1185">Reference proteome</keyword>
<dbReference type="CDD" id="cd11649">
    <property type="entry name" value="RsmI_like"/>
    <property type="match status" value="1"/>
</dbReference>
<comment type="caution">
    <text evidence="1">The sequence shown here is derived from an EMBL/GenBank/DDBJ whole genome shotgun (WGS) entry which is preliminary data.</text>
</comment>
<proteinExistence type="predicted"/>
<dbReference type="InterPro" id="IPR014777">
    <property type="entry name" value="4pyrrole_Mease_sub1"/>
</dbReference>
<dbReference type="PANTHER" id="PTHR46111:SF2">
    <property type="entry name" value="SAM-DEPENDENT METHYLTRANSFERASE"/>
    <property type="match status" value="1"/>
</dbReference>
<keyword evidence="1" id="KW-0489">Methyltransferase</keyword>
<dbReference type="PIRSF" id="PIRSF005917">
    <property type="entry name" value="MTase_YraL"/>
    <property type="match status" value="1"/>
</dbReference>
<gene>
    <name evidence="1" type="ORF">GWK08_07555</name>
</gene>
<dbReference type="RefSeq" id="WP_163606333.1">
    <property type="nucleotide sequence ID" value="NZ_JAABOO010000002.1"/>
</dbReference>
<dbReference type="InterPro" id="IPR014776">
    <property type="entry name" value="4pyrrole_Mease_sub2"/>
</dbReference>
<evidence type="ECO:0000313" key="2">
    <source>
        <dbReference type="Proteomes" id="UP000468581"/>
    </source>
</evidence>
<dbReference type="InterPro" id="IPR035996">
    <property type="entry name" value="4pyrrol_Methylase_sf"/>
</dbReference>
<dbReference type="GO" id="GO:0032259">
    <property type="term" value="P:methylation"/>
    <property type="evidence" value="ECO:0007669"/>
    <property type="project" value="UniProtKB-KW"/>
</dbReference>
<dbReference type="EMBL" id="JAABOO010000002">
    <property type="protein sequence ID" value="NER13289.1"/>
    <property type="molecule type" value="Genomic_DNA"/>
</dbReference>
<dbReference type="GO" id="GO:0008168">
    <property type="term" value="F:methyltransferase activity"/>
    <property type="evidence" value="ECO:0007669"/>
    <property type="project" value="UniProtKB-KW"/>
</dbReference>
<reference evidence="1 2" key="1">
    <citation type="submission" date="2020-01" db="EMBL/GenBank/DDBJ databases">
        <title>Leptobacterium flavescens.</title>
        <authorList>
            <person name="Wang G."/>
        </authorList>
    </citation>
    <scope>NUCLEOTIDE SEQUENCE [LARGE SCALE GENOMIC DNA]</scope>
    <source>
        <strain evidence="1 2">KCTC 22160</strain>
    </source>
</reference>
<keyword evidence="1" id="KW-0808">Transferase</keyword>
<dbReference type="PANTHER" id="PTHR46111">
    <property type="entry name" value="RIBOSOMAL RNA SMALL SUBUNIT METHYLTRANSFERASE I"/>
    <property type="match status" value="1"/>
</dbReference>